<comment type="caution">
    <text evidence="1">The sequence shown here is derived from an EMBL/GenBank/DDBJ whole genome shotgun (WGS) entry which is preliminary data.</text>
</comment>
<name>A0A699XEK5_TANCI</name>
<dbReference type="AlphaFoldDB" id="A0A699XEK5"/>
<protein>
    <submittedName>
        <fullName evidence="1">Uncharacterized protein</fullName>
    </submittedName>
</protein>
<gene>
    <name evidence="1" type="ORF">Tci_928387</name>
</gene>
<accession>A0A699XEK5</accession>
<sequence length="88" mass="9785">MTYPYSNRNVVPTSVLTRSRLMSLNAARPVPTAVRQSTVKSPRPVRHVVNKAHSPVKRPINQKTAAKNSNFHKKVTTVKVDKVNVVQG</sequence>
<organism evidence="1">
    <name type="scientific">Tanacetum cinerariifolium</name>
    <name type="common">Dalmatian daisy</name>
    <name type="synonym">Chrysanthemum cinerariifolium</name>
    <dbReference type="NCBI Taxonomy" id="118510"/>
    <lineage>
        <taxon>Eukaryota</taxon>
        <taxon>Viridiplantae</taxon>
        <taxon>Streptophyta</taxon>
        <taxon>Embryophyta</taxon>
        <taxon>Tracheophyta</taxon>
        <taxon>Spermatophyta</taxon>
        <taxon>Magnoliopsida</taxon>
        <taxon>eudicotyledons</taxon>
        <taxon>Gunneridae</taxon>
        <taxon>Pentapetalae</taxon>
        <taxon>asterids</taxon>
        <taxon>campanulids</taxon>
        <taxon>Asterales</taxon>
        <taxon>Asteraceae</taxon>
        <taxon>Asteroideae</taxon>
        <taxon>Anthemideae</taxon>
        <taxon>Anthemidinae</taxon>
        <taxon>Tanacetum</taxon>
    </lineage>
</organism>
<reference evidence="1" key="1">
    <citation type="journal article" date="2019" name="Sci. Rep.">
        <title>Draft genome of Tanacetum cinerariifolium, the natural source of mosquito coil.</title>
        <authorList>
            <person name="Yamashiro T."/>
            <person name="Shiraishi A."/>
            <person name="Satake H."/>
            <person name="Nakayama K."/>
        </authorList>
    </citation>
    <scope>NUCLEOTIDE SEQUENCE</scope>
</reference>
<feature type="non-terminal residue" evidence="1">
    <location>
        <position position="88"/>
    </location>
</feature>
<dbReference type="EMBL" id="BKCJ011829151">
    <property type="protein sequence ID" value="GFD56418.1"/>
    <property type="molecule type" value="Genomic_DNA"/>
</dbReference>
<proteinExistence type="predicted"/>
<evidence type="ECO:0000313" key="1">
    <source>
        <dbReference type="EMBL" id="GFD56418.1"/>
    </source>
</evidence>